<dbReference type="GO" id="GO:0005737">
    <property type="term" value="C:cytoplasm"/>
    <property type="evidence" value="ECO:0007669"/>
    <property type="project" value="TreeGrafter"/>
</dbReference>
<comment type="caution">
    <text evidence="9">The sequence shown here is derived from an EMBL/GenBank/DDBJ whole genome shotgun (WGS) entry which is preliminary data.</text>
</comment>
<comment type="similarity">
    <text evidence="4">Belongs to the SIMIBI class G3E GTPase family. ZNG1 subfamily.</text>
</comment>
<dbReference type="Pfam" id="PF02492">
    <property type="entry name" value="cobW"/>
    <property type="match status" value="1"/>
</dbReference>
<dbReference type="PANTHER" id="PTHR13748">
    <property type="entry name" value="COBW-RELATED"/>
    <property type="match status" value="1"/>
</dbReference>
<evidence type="ECO:0000256" key="3">
    <source>
        <dbReference type="ARBA" id="ARBA00023186"/>
    </source>
</evidence>
<evidence type="ECO:0000256" key="2">
    <source>
        <dbReference type="ARBA" id="ARBA00022801"/>
    </source>
</evidence>
<dbReference type="STRING" id="1202772.A0A1V9YLN7"/>
<reference evidence="9 10" key="1">
    <citation type="journal article" date="2014" name="Genome Biol. Evol.">
        <title>The secreted proteins of Achlya hypogyna and Thraustotheca clavata identify the ancestral oomycete secretome and reveal gene acquisitions by horizontal gene transfer.</title>
        <authorList>
            <person name="Misner I."/>
            <person name="Blouin N."/>
            <person name="Leonard G."/>
            <person name="Richards T.A."/>
            <person name="Lane C.E."/>
        </authorList>
    </citation>
    <scope>NUCLEOTIDE SEQUENCE [LARGE SCALE GENOMIC DNA]</scope>
    <source>
        <strain evidence="9 10">ATCC 48635</strain>
    </source>
</reference>
<evidence type="ECO:0000256" key="4">
    <source>
        <dbReference type="ARBA" id="ARBA00034320"/>
    </source>
</evidence>
<evidence type="ECO:0008006" key="11">
    <source>
        <dbReference type="Google" id="ProtNLM"/>
    </source>
</evidence>
<dbReference type="GO" id="GO:0000166">
    <property type="term" value="F:nucleotide binding"/>
    <property type="evidence" value="ECO:0007669"/>
    <property type="project" value="UniProtKB-KW"/>
</dbReference>
<evidence type="ECO:0000256" key="1">
    <source>
        <dbReference type="ARBA" id="ARBA00022741"/>
    </source>
</evidence>
<protein>
    <recommendedName>
        <fullName evidence="11">CobW C-terminal domain-containing protein</fullName>
    </recommendedName>
</protein>
<dbReference type="OrthoDB" id="258627at2759"/>
<dbReference type="SUPFAM" id="SSF52540">
    <property type="entry name" value="P-loop containing nucleoside triphosphate hydrolases"/>
    <property type="match status" value="1"/>
</dbReference>
<name>A0A1V9YLN7_ACHHY</name>
<dbReference type="InterPro" id="IPR051316">
    <property type="entry name" value="Zinc-reg_GTPase_activator"/>
</dbReference>
<dbReference type="CDD" id="cd03112">
    <property type="entry name" value="CobW-like"/>
    <property type="match status" value="1"/>
</dbReference>
<dbReference type="EMBL" id="JNBR01001491">
    <property type="protein sequence ID" value="OQR86629.1"/>
    <property type="molecule type" value="Genomic_DNA"/>
</dbReference>
<dbReference type="Proteomes" id="UP000243579">
    <property type="component" value="Unassembled WGS sequence"/>
</dbReference>
<keyword evidence="10" id="KW-1185">Reference proteome</keyword>
<dbReference type="SUPFAM" id="SSF90002">
    <property type="entry name" value="Hypothetical protein YjiA, C-terminal domain"/>
    <property type="match status" value="1"/>
</dbReference>
<dbReference type="Gene3D" id="3.30.1220.10">
    <property type="entry name" value="CobW-like, C-terminal domain"/>
    <property type="match status" value="1"/>
</dbReference>
<dbReference type="InterPro" id="IPR027417">
    <property type="entry name" value="P-loop_NTPase"/>
</dbReference>
<feature type="compositionally biased region" description="Basic and acidic residues" evidence="6">
    <location>
        <begin position="352"/>
        <end position="364"/>
    </location>
</feature>
<evidence type="ECO:0000313" key="9">
    <source>
        <dbReference type="EMBL" id="OQR86629.1"/>
    </source>
</evidence>
<dbReference type="InterPro" id="IPR036627">
    <property type="entry name" value="CobW-likC_sf"/>
</dbReference>
<feature type="domain" description="CobW C-terminal" evidence="8">
    <location>
        <begin position="387"/>
        <end position="473"/>
    </location>
</feature>
<feature type="region of interest" description="Disordered" evidence="6">
    <location>
        <begin position="352"/>
        <end position="372"/>
    </location>
</feature>
<gene>
    <name evidence="9" type="ORF">ACHHYP_10334</name>
</gene>
<comment type="catalytic activity">
    <reaction evidence="5">
        <text>GTP + H2O = GDP + phosphate + H(+)</text>
        <dbReference type="Rhea" id="RHEA:19669"/>
        <dbReference type="ChEBI" id="CHEBI:15377"/>
        <dbReference type="ChEBI" id="CHEBI:15378"/>
        <dbReference type="ChEBI" id="CHEBI:37565"/>
        <dbReference type="ChEBI" id="CHEBI:43474"/>
        <dbReference type="ChEBI" id="CHEBI:58189"/>
    </reaction>
    <physiologicalReaction direction="left-to-right" evidence="5">
        <dbReference type="Rhea" id="RHEA:19670"/>
    </physiologicalReaction>
</comment>
<dbReference type="PANTHER" id="PTHR13748:SF70">
    <property type="entry name" value="COBW_HYPB_UREG NUCLEOTIDE-BINDING DOMAIN-CONTAINING PROTEIN"/>
    <property type="match status" value="1"/>
</dbReference>
<dbReference type="Gene3D" id="3.40.50.300">
    <property type="entry name" value="P-loop containing nucleotide triphosphate hydrolases"/>
    <property type="match status" value="1"/>
</dbReference>
<evidence type="ECO:0000313" key="10">
    <source>
        <dbReference type="Proteomes" id="UP000243579"/>
    </source>
</evidence>
<dbReference type="Pfam" id="PF07683">
    <property type="entry name" value="CobW_C"/>
    <property type="match status" value="1"/>
</dbReference>
<keyword evidence="1" id="KW-0547">Nucleotide-binding</keyword>
<organism evidence="9 10">
    <name type="scientific">Achlya hypogyna</name>
    <name type="common">Oomycete</name>
    <name type="synonym">Protoachlya hypogyna</name>
    <dbReference type="NCBI Taxonomy" id="1202772"/>
    <lineage>
        <taxon>Eukaryota</taxon>
        <taxon>Sar</taxon>
        <taxon>Stramenopiles</taxon>
        <taxon>Oomycota</taxon>
        <taxon>Saprolegniomycetes</taxon>
        <taxon>Saprolegniales</taxon>
        <taxon>Achlyaceae</taxon>
        <taxon>Achlya</taxon>
    </lineage>
</organism>
<dbReference type="AlphaFoldDB" id="A0A1V9YLN7"/>
<dbReference type="InterPro" id="IPR011629">
    <property type="entry name" value="CobW-like_C"/>
</dbReference>
<evidence type="ECO:0000259" key="8">
    <source>
        <dbReference type="Pfam" id="PF07683"/>
    </source>
</evidence>
<proteinExistence type="inferred from homology"/>
<evidence type="ECO:0000256" key="6">
    <source>
        <dbReference type="SAM" id="MobiDB-lite"/>
    </source>
</evidence>
<evidence type="ECO:0000259" key="7">
    <source>
        <dbReference type="Pfam" id="PF02492"/>
    </source>
</evidence>
<dbReference type="GO" id="GO:0016787">
    <property type="term" value="F:hydrolase activity"/>
    <property type="evidence" value="ECO:0007669"/>
    <property type="project" value="UniProtKB-KW"/>
</dbReference>
<keyword evidence="2" id="KW-0378">Hydrolase</keyword>
<evidence type="ECO:0000256" key="5">
    <source>
        <dbReference type="ARBA" id="ARBA00049117"/>
    </source>
</evidence>
<dbReference type="InterPro" id="IPR003495">
    <property type="entry name" value="CobW/HypB/UreG_nucleotide-bd"/>
</dbReference>
<keyword evidence="3" id="KW-0143">Chaperone</keyword>
<sequence length="751" mass="83446">MLIPMLDEPLRLRVVVSGVAEEPFHVQARPDWTVAMTIEAIELQLLATTGVAARLVFVFNDTRQPERMIPFHETTGAFFEQDDLLWAFGETYAPSTARLPPSEDTSALAKIPVVIMTGFLGAGKTSLLNNLLFQQRTLKIAVIENEFGEVAIDNDLLASHALSVADELIVLENGCMCCTVRGDILGAFASIRDKVVQGKQHLDMVLIETTGMADPLPIVRTITNTPAITGSFGMKGIVTVVDSCNIGALLAEENPEALSQILLADLIVLSKTDLVHTRGELLDLYDTLREMNPNARIRPCVRGNMPFDVFYQLTSFDLQKMALDESDDAFHAADAHDHCAADCDHDHDHCDHDHDHDHEHDHAHGPAKKSRHGAKTSSFAIVLDDYAVDMFLFAQWMRRLILPGKDGDAAKQRLYRCKAILTVEGVANKLVFHAVGDVVEREWLPVPKATGVKVVFIGRHLMEATLREQFMAIVYKPPHRPARPTTMSCVGLPTWEAPLLRRMTQYLSSQDVLRLAAASHGMHAALMNVAEPYGAAAGVTAHQDRKHVYVHPFVPLPALASFFRAWRLAQVEPAGMSKVLYRSPAHVDAAAVAYLELARLAEASSRNFLMDFNWRQETLDTFFATPTATTSSTLIKTEYEYEDEDEFDPVCDVIRFRLFLVPDAAGHRLEIQIVGGKTSSQVYQVSFHSIHPTFQVHVAIPDHRMPRVATKEVFYPGHPFLHALQTERFLRFVVRVKPDGSGPLGEMCGCC</sequence>
<accession>A0A1V9YLN7</accession>
<feature type="domain" description="CobW/HypB/UreG nucleotide-binding" evidence="7">
    <location>
        <begin position="112"/>
        <end position="297"/>
    </location>
</feature>